<keyword evidence="3" id="KW-0378">Hydrolase</keyword>
<evidence type="ECO:0000256" key="3">
    <source>
        <dbReference type="ARBA" id="ARBA00022801"/>
    </source>
</evidence>
<dbReference type="SUPFAM" id="SSF51735">
    <property type="entry name" value="NAD(P)-binding Rossmann-fold domains"/>
    <property type="match status" value="2"/>
</dbReference>
<dbReference type="Pfam" id="PF13561">
    <property type="entry name" value="adh_short_C2"/>
    <property type="match status" value="1"/>
</dbReference>
<dbReference type="PANTHER" id="PTHR32060:SF22">
    <property type="entry name" value="CARBOXYL-TERMINAL-PROCESSING PEPTIDASE 3, CHLOROPLASTIC"/>
    <property type="match status" value="1"/>
</dbReference>
<evidence type="ECO:0008006" key="9">
    <source>
        <dbReference type="Google" id="ProtNLM"/>
    </source>
</evidence>
<dbReference type="AlphaFoldDB" id="A0A813RN60"/>
<protein>
    <recommendedName>
        <fullName evidence="9">PDZ domain-containing protein</fullName>
    </recommendedName>
</protein>
<evidence type="ECO:0000256" key="1">
    <source>
        <dbReference type="ARBA" id="ARBA00009179"/>
    </source>
</evidence>
<reference evidence="7" key="1">
    <citation type="submission" date="2021-02" db="EMBL/GenBank/DDBJ databases">
        <authorList>
            <person name="Nowell W R."/>
        </authorList>
    </citation>
    <scope>NUCLEOTIDE SEQUENCE</scope>
</reference>
<dbReference type="InterPro" id="IPR036291">
    <property type="entry name" value="NAD(P)-bd_dom_sf"/>
</dbReference>
<accession>A0A813RN60</accession>
<dbReference type="InterPro" id="IPR001478">
    <property type="entry name" value="PDZ"/>
</dbReference>
<dbReference type="GO" id="GO:0007165">
    <property type="term" value="P:signal transduction"/>
    <property type="evidence" value="ECO:0007669"/>
    <property type="project" value="TreeGrafter"/>
</dbReference>
<dbReference type="PRINTS" id="PR00081">
    <property type="entry name" value="GDHRDH"/>
</dbReference>
<dbReference type="Pfam" id="PF17820">
    <property type="entry name" value="PDZ_6"/>
    <property type="match status" value="1"/>
</dbReference>
<dbReference type="CDD" id="cd07560">
    <property type="entry name" value="Peptidase_S41_CPP"/>
    <property type="match status" value="1"/>
</dbReference>
<dbReference type="Proteomes" id="UP000663854">
    <property type="component" value="Unassembled WGS sequence"/>
</dbReference>
<dbReference type="InterPro" id="IPR002347">
    <property type="entry name" value="SDR_fam"/>
</dbReference>
<evidence type="ECO:0000313" key="7">
    <source>
        <dbReference type="EMBL" id="CAF0783404.1"/>
    </source>
</evidence>
<dbReference type="Gene3D" id="2.30.42.10">
    <property type="match status" value="1"/>
</dbReference>
<dbReference type="SMART" id="SM00245">
    <property type="entry name" value="TSPc"/>
    <property type="match status" value="1"/>
</dbReference>
<evidence type="ECO:0000256" key="4">
    <source>
        <dbReference type="ARBA" id="ARBA00022825"/>
    </source>
</evidence>
<dbReference type="SUPFAM" id="SSF52096">
    <property type="entry name" value="ClpP/crotonase"/>
    <property type="match status" value="1"/>
</dbReference>
<name>A0A813RN60_9BILA</name>
<dbReference type="NCBIfam" id="TIGR00225">
    <property type="entry name" value="prc"/>
    <property type="match status" value="1"/>
</dbReference>
<dbReference type="InterPro" id="IPR036034">
    <property type="entry name" value="PDZ_sf"/>
</dbReference>
<evidence type="ECO:0000259" key="6">
    <source>
        <dbReference type="SMART" id="SM00245"/>
    </source>
</evidence>
<dbReference type="SUPFAM" id="SSF50156">
    <property type="entry name" value="PDZ domain-like"/>
    <property type="match status" value="1"/>
</dbReference>
<dbReference type="InterPro" id="IPR041489">
    <property type="entry name" value="PDZ_6"/>
</dbReference>
<dbReference type="EMBL" id="CAJNOH010000030">
    <property type="protein sequence ID" value="CAF0783404.1"/>
    <property type="molecule type" value="Genomic_DNA"/>
</dbReference>
<evidence type="ECO:0000256" key="2">
    <source>
        <dbReference type="ARBA" id="ARBA00022670"/>
    </source>
</evidence>
<feature type="domain" description="PDZ" evidence="5">
    <location>
        <begin position="25"/>
        <end position="102"/>
    </location>
</feature>
<dbReference type="Pfam" id="PF03572">
    <property type="entry name" value="Peptidase_S41"/>
    <property type="match status" value="1"/>
</dbReference>
<dbReference type="PRINTS" id="PR00080">
    <property type="entry name" value="SDRFAMILY"/>
</dbReference>
<dbReference type="PANTHER" id="PTHR32060">
    <property type="entry name" value="TAIL-SPECIFIC PROTEASE"/>
    <property type="match status" value="1"/>
</dbReference>
<evidence type="ECO:0000313" key="8">
    <source>
        <dbReference type="Proteomes" id="UP000663854"/>
    </source>
</evidence>
<keyword evidence="2" id="KW-0645">Protease</keyword>
<gene>
    <name evidence="7" type="ORF">PYM288_LOCUS3743</name>
</gene>
<proteinExistence type="inferred from homology"/>
<sequence>MDPHTDYYPPIEKRAFDEMMSGRFYGIGAQLFEQDGTIKITSLVTGGPAWKSGEIVVNDVIVKVAQGKDEPVDISGYDVTDAVKLIRGNKGTEVRLTLKKQDGTLKVVSIVRDEIVQDESFARSAIVQNGTNKIGYIFLPDFYADFERPDGARCSEDVAKEVTKLKGEKVDGIVLDLRNNGGGSLYEVVQMVGLFIDQGPVVQVRDKEGKSSVLSDNNKSVLYDGPLAVMVNEFSASASEIFAAAIQDYKRGIVIGSSSTYGKGTVQRNVPFGKPVDMINGGSTQLKGVTPDVILPDNYEFLKIREKDNPIALPWDEINKAPYQTSADNFGFTGGNQLFVNDINTKGSSYSTATNGTSYLVDKDVGLGSIGKRHLRNIITIGYIDITVVTRSGILPEEFAQLKSYSSVKDALETDAYDAALICVPTAQHITTLQHINLFDLTNRVAIITGGAGLLASEHAIALHGYGAKVILADFNKEKCEAAVEMLKSNGIDASAKFCDVTKKESWENLLNEVMNEHGKVDILINNAGFTNQSKSANFDASFENFPLEDWNAIMNVNLTGCFLGCQTIGKQMLAQGKGSIVNIASLYGVVSPNHNIYPGTGISQPVAYSVSKHGVVALTKYVATLWASKGVRVNALTPGGIFNGHQGLFLERFKQLNPIGRMSEKEELRGGIVYLASDASSHVVGHNLIIDGGWTAW</sequence>
<dbReference type="InterPro" id="IPR029045">
    <property type="entry name" value="ClpP/crotonase-like_dom_sf"/>
</dbReference>
<dbReference type="GO" id="GO:0006508">
    <property type="term" value="P:proteolysis"/>
    <property type="evidence" value="ECO:0007669"/>
    <property type="project" value="UniProtKB-KW"/>
</dbReference>
<dbReference type="GO" id="GO:0008236">
    <property type="term" value="F:serine-type peptidase activity"/>
    <property type="evidence" value="ECO:0007669"/>
    <property type="project" value="UniProtKB-KW"/>
</dbReference>
<dbReference type="InterPro" id="IPR004447">
    <property type="entry name" value="Peptidase_S41A"/>
</dbReference>
<comment type="similarity">
    <text evidence="1">Belongs to the peptidase S41A family.</text>
</comment>
<dbReference type="Gene3D" id="3.40.50.720">
    <property type="entry name" value="NAD(P)-binding Rossmann-like Domain"/>
    <property type="match status" value="2"/>
</dbReference>
<organism evidence="7 8">
    <name type="scientific">Rotaria sordida</name>
    <dbReference type="NCBI Taxonomy" id="392033"/>
    <lineage>
        <taxon>Eukaryota</taxon>
        <taxon>Metazoa</taxon>
        <taxon>Spiralia</taxon>
        <taxon>Gnathifera</taxon>
        <taxon>Rotifera</taxon>
        <taxon>Eurotatoria</taxon>
        <taxon>Bdelloidea</taxon>
        <taxon>Philodinida</taxon>
        <taxon>Philodinidae</taxon>
        <taxon>Rotaria</taxon>
    </lineage>
</organism>
<dbReference type="SMART" id="SM00228">
    <property type="entry name" value="PDZ"/>
    <property type="match status" value="1"/>
</dbReference>
<keyword evidence="4" id="KW-0720">Serine protease</keyword>
<feature type="domain" description="Tail specific protease" evidence="6">
    <location>
        <begin position="109"/>
        <end position="296"/>
    </location>
</feature>
<dbReference type="FunFam" id="3.40.50.720:FF:000084">
    <property type="entry name" value="Short-chain dehydrogenase reductase"/>
    <property type="match status" value="1"/>
</dbReference>
<dbReference type="GO" id="GO:0004175">
    <property type="term" value="F:endopeptidase activity"/>
    <property type="evidence" value="ECO:0007669"/>
    <property type="project" value="TreeGrafter"/>
</dbReference>
<evidence type="ECO:0000259" key="5">
    <source>
        <dbReference type="SMART" id="SM00228"/>
    </source>
</evidence>
<dbReference type="InterPro" id="IPR005151">
    <property type="entry name" value="Tail-specific_protease"/>
</dbReference>
<dbReference type="Gene3D" id="3.90.226.10">
    <property type="entry name" value="2-enoyl-CoA Hydratase, Chain A, domain 1"/>
    <property type="match status" value="1"/>
</dbReference>
<comment type="caution">
    <text evidence="7">The sequence shown here is derived from an EMBL/GenBank/DDBJ whole genome shotgun (WGS) entry which is preliminary data.</text>
</comment>
<dbReference type="CDD" id="cd06782">
    <property type="entry name" value="cpPDZ_CPP-like"/>
    <property type="match status" value="1"/>
</dbReference>